<feature type="signal peptide" evidence="1">
    <location>
        <begin position="1"/>
        <end position="27"/>
    </location>
</feature>
<gene>
    <name evidence="5" type="ORF">BSF38_01322</name>
</gene>
<feature type="domain" description="Cytochrome C Planctomycete-type" evidence="4">
    <location>
        <begin position="55"/>
        <end position="112"/>
    </location>
</feature>
<protein>
    <recommendedName>
        <fullName evidence="7">Cytochrome c domain-containing protein</fullName>
    </recommendedName>
</protein>
<name>A0A1U7CLV8_9BACT</name>
<dbReference type="AlphaFoldDB" id="A0A1U7CLV8"/>
<evidence type="ECO:0000259" key="2">
    <source>
        <dbReference type="Pfam" id="PF07583"/>
    </source>
</evidence>
<evidence type="ECO:0000259" key="4">
    <source>
        <dbReference type="Pfam" id="PF07635"/>
    </source>
</evidence>
<accession>A0A1U7CLV8</accession>
<dbReference type="InterPro" id="IPR011429">
    <property type="entry name" value="Cyt_c_Planctomycete-type"/>
</dbReference>
<dbReference type="STRING" id="1387353.BSF38_01322"/>
<dbReference type="EMBL" id="CP019082">
    <property type="protein sequence ID" value="APW59863.1"/>
    <property type="molecule type" value="Genomic_DNA"/>
</dbReference>
<dbReference type="KEGG" id="pbor:BSF38_01322"/>
<dbReference type="PANTHER" id="PTHR35889:SF3">
    <property type="entry name" value="F-BOX DOMAIN-CONTAINING PROTEIN"/>
    <property type="match status" value="1"/>
</dbReference>
<dbReference type="Proteomes" id="UP000186309">
    <property type="component" value="Chromosome"/>
</dbReference>
<feature type="chain" id="PRO_5012233933" description="Cytochrome c domain-containing protein" evidence="1">
    <location>
        <begin position="28"/>
        <end position="742"/>
    </location>
</feature>
<evidence type="ECO:0000259" key="3">
    <source>
        <dbReference type="Pfam" id="PF07587"/>
    </source>
</evidence>
<dbReference type="Pfam" id="PF07635">
    <property type="entry name" value="PSCyt1"/>
    <property type="match status" value="1"/>
</dbReference>
<dbReference type="PANTHER" id="PTHR35889">
    <property type="entry name" value="CYCLOINULO-OLIGOSACCHARIDE FRUCTANOTRANSFERASE-RELATED"/>
    <property type="match status" value="1"/>
</dbReference>
<reference evidence="6" key="1">
    <citation type="submission" date="2016-12" db="EMBL/GenBank/DDBJ databases">
        <title>Comparative genomics of four Isosphaeraceae planctomycetes: a common pool of plasmids and glycoside hydrolase genes.</title>
        <authorList>
            <person name="Ivanova A."/>
        </authorList>
    </citation>
    <scope>NUCLEOTIDE SEQUENCE [LARGE SCALE GENOMIC DNA]</scope>
    <source>
        <strain evidence="6">PX4</strain>
    </source>
</reference>
<dbReference type="Pfam" id="PF07583">
    <property type="entry name" value="PSCyt2"/>
    <property type="match status" value="1"/>
</dbReference>
<keyword evidence="6" id="KW-1185">Reference proteome</keyword>
<sequence length="742" mass="81735">MAQRGFIRLFWGLLAIGSISTGATLSAGEPANLTTDAEKATFFKSQVEPILTRRCLKCHGGEAKIKGDLRVDDREALLKGGELGPAVDLDEPKESLLLKAVRYDGLEMPPKGRIPDAEILVLERWIKAGLPWSGQTDAKPKMAKAAEPAKAEEPAAPVWPYREVVRPPVPVVKNPGWVRNPIDAFLLSKLETEKLSPASEADRTTLIRRVSYDLTGLPPTPEEVAAFVNDTSRDAYEQLVDRLLASPQYGEAWGRHWLDLVRYAETNGYERDGLKPLAWRYRDYVIAAFNQDKPYDRFLHEQLAGDEIAPDSVEAQTATGFYRLGLWDDEPADRPQARYDMLDGLVSTAGQVFLGMTVNCARCHDHKKDPIPQTDYYRMMAFFVDVTDQNGKDSRKVGGESGVEVMCVAEKGQAEAHVLLRGNPNLIGPKVEPGVPVSIDAGHATFGSGPGKRRAFAEWLTDRRNPMTARVFANRLWQFHFGRGIVPSPNDFGQLGEPSTHPELLDWLAAELMDGGWKVKRMHRLIMLSNAYRMSSKASEQALARDPANQWFWRFPMRRLTAEEVRDAILSASGVLNPKAGGPSVCPPISAEVLAGQSIPGQGWTVSPPIEAARRSVYVHVKRSLLVPILATHDAADTDSSCPVRYTTTVPTQALGFLNGQFSNEQAAKLAERLEASKPGDLTAQIHQAIVLTTCRQPQADEVARDAAFIGSLRSQSGLSDHGALVQYCLLTLNANAFLYLD</sequence>
<evidence type="ECO:0008006" key="7">
    <source>
        <dbReference type="Google" id="ProtNLM"/>
    </source>
</evidence>
<feature type="domain" description="DUF1549" evidence="2">
    <location>
        <begin position="181"/>
        <end position="386"/>
    </location>
</feature>
<organism evidence="5 6">
    <name type="scientific">Paludisphaera borealis</name>
    <dbReference type="NCBI Taxonomy" id="1387353"/>
    <lineage>
        <taxon>Bacteria</taxon>
        <taxon>Pseudomonadati</taxon>
        <taxon>Planctomycetota</taxon>
        <taxon>Planctomycetia</taxon>
        <taxon>Isosphaerales</taxon>
        <taxon>Isosphaeraceae</taxon>
        <taxon>Paludisphaera</taxon>
    </lineage>
</organism>
<dbReference type="Pfam" id="PF07587">
    <property type="entry name" value="PSD1"/>
    <property type="match status" value="1"/>
</dbReference>
<evidence type="ECO:0000313" key="5">
    <source>
        <dbReference type="EMBL" id="APW59863.1"/>
    </source>
</evidence>
<keyword evidence="1" id="KW-0732">Signal</keyword>
<dbReference type="InterPro" id="IPR011444">
    <property type="entry name" value="DUF1549"/>
</dbReference>
<dbReference type="RefSeq" id="WP_076350642.1">
    <property type="nucleotide sequence ID" value="NZ_CP019082.1"/>
</dbReference>
<proteinExistence type="predicted"/>
<dbReference type="InterPro" id="IPR022655">
    <property type="entry name" value="DUF1553"/>
</dbReference>
<evidence type="ECO:0000256" key="1">
    <source>
        <dbReference type="SAM" id="SignalP"/>
    </source>
</evidence>
<evidence type="ECO:0000313" key="6">
    <source>
        <dbReference type="Proteomes" id="UP000186309"/>
    </source>
</evidence>
<feature type="domain" description="DUF1553" evidence="3">
    <location>
        <begin position="452"/>
        <end position="708"/>
    </location>
</feature>